<dbReference type="CDD" id="cd00609">
    <property type="entry name" value="AAT_like"/>
    <property type="match status" value="1"/>
</dbReference>
<comment type="subunit">
    <text evidence="4 9">Homodimer.</text>
</comment>
<evidence type="ECO:0000256" key="5">
    <source>
        <dbReference type="ARBA" id="ARBA00022576"/>
    </source>
</evidence>
<evidence type="ECO:0000256" key="4">
    <source>
        <dbReference type="ARBA" id="ARBA00011738"/>
    </source>
</evidence>
<dbReference type="AlphaFoldDB" id="A0A2N9YG44"/>
<gene>
    <name evidence="9" type="primary">hisC</name>
    <name evidence="11" type="ORF">BLE401_12745</name>
</gene>
<evidence type="ECO:0000313" key="11">
    <source>
        <dbReference type="EMBL" id="AUI69467.1"/>
    </source>
</evidence>
<feature type="modified residue" description="N6-(pyridoxal phosphate)lysine" evidence="9">
    <location>
        <position position="228"/>
    </location>
</feature>
<dbReference type="KEGG" id="blep:AL038_11530"/>
<dbReference type="PROSITE" id="PS00599">
    <property type="entry name" value="AA_TRANSFER_CLASS_2"/>
    <property type="match status" value="1"/>
</dbReference>
<dbReference type="EMBL" id="CP018889">
    <property type="protein sequence ID" value="AUI69467.1"/>
    <property type="molecule type" value="Genomic_DNA"/>
</dbReference>
<dbReference type="InterPro" id="IPR005861">
    <property type="entry name" value="HisP_aminotrans"/>
</dbReference>
<name>A0A2N9YG44_9GAMM</name>
<keyword evidence="12" id="KW-1185">Reference proteome</keyword>
<dbReference type="Gene3D" id="3.90.1150.10">
    <property type="entry name" value="Aspartate Aminotransferase, domain 1"/>
    <property type="match status" value="1"/>
</dbReference>
<keyword evidence="5 9" id="KW-0032">Aminotransferase</keyword>
<protein>
    <recommendedName>
        <fullName evidence="9">Histidinol-phosphate aminotransferase</fullName>
        <ecNumber evidence="9">2.6.1.9</ecNumber>
    </recommendedName>
    <alternativeName>
        <fullName evidence="9">Imidazole acetol-phosphate transaminase</fullName>
    </alternativeName>
</protein>
<evidence type="ECO:0000313" key="12">
    <source>
        <dbReference type="Proteomes" id="UP000234271"/>
    </source>
</evidence>
<dbReference type="Pfam" id="PF00155">
    <property type="entry name" value="Aminotran_1_2"/>
    <property type="match status" value="1"/>
</dbReference>
<dbReference type="STRING" id="288004.AL038_11530"/>
<proteinExistence type="inferred from homology"/>
<evidence type="ECO:0000256" key="6">
    <source>
        <dbReference type="ARBA" id="ARBA00022679"/>
    </source>
</evidence>
<accession>A0A2N9YG44</accession>
<evidence type="ECO:0000256" key="2">
    <source>
        <dbReference type="ARBA" id="ARBA00005011"/>
    </source>
</evidence>
<evidence type="ECO:0000256" key="9">
    <source>
        <dbReference type="HAMAP-Rule" id="MF_01023"/>
    </source>
</evidence>
<dbReference type="InterPro" id="IPR015422">
    <property type="entry name" value="PyrdxlP-dep_Trfase_small"/>
</dbReference>
<comment type="cofactor">
    <cofactor evidence="1 9">
        <name>pyridoxal 5'-phosphate</name>
        <dbReference type="ChEBI" id="CHEBI:597326"/>
    </cofactor>
</comment>
<comment type="similarity">
    <text evidence="3 9">Belongs to the class-II pyridoxal-phosphate-dependent aminotransferase family. Histidinol-phosphate aminotransferase subfamily.</text>
</comment>
<dbReference type="SUPFAM" id="SSF53383">
    <property type="entry name" value="PLP-dependent transferases"/>
    <property type="match status" value="1"/>
</dbReference>
<evidence type="ECO:0000256" key="7">
    <source>
        <dbReference type="ARBA" id="ARBA00022898"/>
    </source>
</evidence>
<dbReference type="NCBIfam" id="TIGR01141">
    <property type="entry name" value="hisC"/>
    <property type="match status" value="1"/>
</dbReference>
<evidence type="ECO:0000256" key="3">
    <source>
        <dbReference type="ARBA" id="ARBA00007970"/>
    </source>
</evidence>
<dbReference type="Proteomes" id="UP000234271">
    <property type="component" value="Chromosome"/>
</dbReference>
<dbReference type="InterPro" id="IPR004839">
    <property type="entry name" value="Aminotransferase_I/II_large"/>
</dbReference>
<feature type="domain" description="Aminotransferase class I/classII large" evidence="10">
    <location>
        <begin position="36"/>
        <end position="360"/>
    </location>
</feature>
<dbReference type="OrthoDB" id="9813612at2"/>
<dbReference type="UniPathway" id="UPA00031">
    <property type="reaction ID" value="UER00012"/>
</dbReference>
<comment type="pathway">
    <text evidence="2 9">Amino-acid biosynthesis; L-histidine biosynthesis; L-histidine from 5-phospho-alpha-D-ribose 1-diphosphate: step 7/9.</text>
</comment>
<dbReference type="InterPro" id="IPR015421">
    <property type="entry name" value="PyrdxlP-dep_Trfase_major"/>
</dbReference>
<organism evidence="11 12">
    <name type="scientific">Beggiatoa leptomitoformis</name>
    <dbReference type="NCBI Taxonomy" id="288004"/>
    <lineage>
        <taxon>Bacteria</taxon>
        <taxon>Pseudomonadati</taxon>
        <taxon>Pseudomonadota</taxon>
        <taxon>Gammaproteobacteria</taxon>
        <taxon>Thiotrichales</taxon>
        <taxon>Thiotrichaceae</taxon>
        <taxon>Beggiatoa</taxon>
    </lineage>
</organism>
<comment type="catalytic activity">
    <reaction evidence="8 9">
        <text>L-histidinol phosphate + 2-oxoglutarate = 3-(imidazol-4-yl)-2-oxopropyl phosphate + L-glutamate</text>
        <dbReference type="Rhea" id="RHEA:23744"/>
        <dbReference type="ChEBI" id="CHEBI:16810"/>
        <dbReference type="ChEBI" id="CHEBI:29985"/>
        <dbReference type="ChEBI" id="CHEBI:57766"/>
        <dbReference type="ChEBI" id="CHEBI:57980"/>
        <dbReference type="EC" id="2.6.1.9"/>
    </reaction>
</comment>
<sequence>MTCDFFKLATKGAQALQPYQPGKPIEELEREYGIKNAIKLASNENPTGISPLVVTAIQAHLQELPRYPDGNGFRLKQALAAYHSRTINNVVLGNGSNDILDLVARAFVTAQDSVLFSAHAFAVYPIVTQAIGAKMIITPAKNWGHDLIAMRQAIEPNTKLIFIANPNNPTGTWVSKTELQAFLDSVPETIIIVLDEAYFDYMDAPDYPDSSLWLDRYPNLVVARTFSKAYGLAALRIGYALAHPDIINLLNRVRQPFNVNSLALIAAEVALQDRAYVMNAIALNKVGLAKLTQGFEKMGINYIPSRANFITFDLGKPALPVYEALLREGVIVRPIGSYGMPNHLRVTVGLPEENERFLQSLKKVLTKP</sequence>
<keyword evidence="6 9" id="KW-0808">Transferase</keyword>
<reference evidence="12" key="1">
    <citation type="submission" date="2016-12" db="EMBL/GenBank/DDBJ databases">
        <title>Complete Genome Sequence of Beggiatoa leptomitiformis D-401.</title>
        <authorList>
            <person name="Fomenkov A."/>
            <person name="Vincze T."/>
            <person name="Grabovich M."/>
            <person name="Anton B.P."/>
            <person name="Dubinina G."/>
            <person name="Orlova M."/>
            <person name="Belousova E."/>
            <person name="Roberts R.J."/>
        </authorList>
    </citation>
    <scope>NUCLEOTIDE SEQUENCE [LARGE SCALE GENOMIC DNA]</scope>
    <source>
        <strain evidence="12">D-401</strain>
    </source>
</reference>
<dbReference type="PANTHER" id="PTHR43643:SF3">
    <property type="entry name" value="HISTIDINOL-PHOSPHATE AMINOTRANSFERASE"/>
    <property type="match status" value="1"/>
</dbReference>
<dbReference type="InterPro" id="IPR050106">
    <property type="entry name" value="HistidinolP_aminotransfase"/>
</dbReference>
<evidence type="ECO:0000256" key="1">
    <source>
        <dbReference type="ARBA" id="ARBA00001933"/>
    </source>
</evidence>
<evidence type="ECO:0000256" key="8">
    <source>
        <dbReference type="ARBA" id="ARBA00047481"/>
    </source>
</evidence>
<dbReference type="GO" id="GO:0030170">
    <property type="term" value="F:pyridoxal phosphate binding"/>
    <property type="evidence" value="ECO:0007669"/>
    <property type="project" value="InterPro"/>
</dbReference>
<evidence type="ECO:0000259" key="10">
    <source>
        <dbReference type="Pfam" id="PF00155"/>
    </source>
</evidence>
<dbReference type="PANTHER" id="PTHR43643">
    <property type="entry name" value="HISTIDINOL-PHOSPHATE AMINOTRANSFERASE 2"/>
    <property type="match status" value="1"/>
</dbReference>
<dbReference type="GO" id="GO:0000105">
    <property type="term" value="P:L-histidine biosynthetic process"/>
    <property type="evidence" value="ECO:0007669"/>
    <property type="project" value="UniProtKB-UniRule"/>
</dbReference>
<dbReference type="RefSeq" id="WP_062152992.1">
    <property type="nucleotide sequence ID" value="NZ_CP012373.2"/>
</dbReference>
<dbReference type="GO" id="GO:0004400">
    <property type="term" value="F:histidinol-phosphate transaminase activity"/>
    <property type="evidence" value="ECO:0007669"/>
    <property type="project" value="UniProtKB-UniRule"/>
</dbReference>
<dbReference type="InterPro" id="IPR015424">
    <property type="entry name" value="PyrdxlP-dep_Trfase"/>
</dbReference>
<dbReference type="InterPro" id="IPR001917">
    <property type="entry name" value="Aminotrans_II_pyridoxalP_BS"/>
</dbReference>
<dbReference type="HAMAP" id="MF_01023">
    <property type="entry name" value="HisC_aminotrans_2"/>
    <property type="match status" value="1"/>
</dbReference>
<keyword evidence="9" id="KW-0028">Amino-acid biosynthesis</keyword>
<dbReference type="Gene3D" id="3.40.640.10">
    <property type="entry name" value="Type I PLP-dependent aspartate aminotransferase-like (Major domain)"/>
    <property type="match status" value="1"/>
</dbReference>
<dbReference type="EC" id="2.6.1.9" evidence="9"/>
<keyword evidence="9" id="KW-0368">Histidine biosynthesis</keyword>
<keyword evidence="7 9" id="KW-0663">Pyridoxal phosphate</keyword>